<keyword evidence="1" id="KW-0812">Transmembrane</keyword>
<dbReference type="VEuPathDB" id="FungiDB:VP01_5349g1"/>
<name>A0A0L6UM37_9BASI</name>
<comment type="caution">
    <text evidence="2">The sequence shown here is derived from an EMBL/GenBank/DDBJ whole genome shotgun (WGS) entry which is preliminary data.</text>
</comment>
<accession>A0A0L6UM37</accession>
<dbReference type="EMBL" id="LAVV01010552">
    <property type="protein sequence ID" value="KNZ48885.1"/>
    <property type="molecule type" value="Genomic_DNA"/>
</dbReference>
<keyword evidence="1" id="KW-1133">Transmembrane helix</keyword>
<dbReference type="OrthoDB" id="360653at2759"/>
<reference evidence="2 3" key="1">
    <citation type="submission" date="2015-08" db="EMBL/GenBank/DDBJ databases">
        <title>Next Generation Sequencing and Analysis of the Genome of Puccinia sorghi L Schw, the Causal Agent of Maize Common Rust.</title>
        <authorList>
            <person name="Rochi L."/>
            <person name="Burguener G."/>
            <person name="Darino M."/>
            <person name="Turjanski A."/>
            <person name="Kreff E."/>
            <person name="Dieguez M.J."/>
            <person name="Sacco F."/>
        </authorList>
    </citation>
    <scope>NUCLEOTIDE SEQUENCE [LARGE SCALE GENOMIC DNA]</scope>
    <source>
        <strain evidence="2 3">RO10H11247</strain>
    </source>
</reference>
<evidence type="ECO:0000313" key="2">
    <source>
        <dbReference type="EMBL" id="KNZ48885.1"/>
    </source>
</evidence>
<sequence length="130" mass="14671">MTHTTDDNAFPDNKQEQVISIFIRILFGNLIVSPGCFSLSYSKTLRKLDILFLFKDSTSNSTSTVQRHLGDVMKTLGRQLVHRWEDFLDQTMQVALESQSRMQTLANDTNPLCIFLAAEEGPSLNLTSSQ</sequence>
<gene>
    <name evidence="2" type="ORF">VP01_5349g1</name>
</gene>
<protein>
    <submittedName>
        <fullName evidence="2">Uncharacterized protein</fullName>
    </submittedName>
</protein>
<proteinExistence type="predicted"/>
<keyword evidence="3" id="KW-1185">Reference proteome</keyword>
<feature type="transmembrane region" description="Helical" evidence="1">
    <location>
        <begin position="21"/>
        <end position="41"/>
    </location>
</feature>
<evidence type="ECO:0000256" key="1">
    <source>
        <dbReference type="SAM" id="Phobius"/>
    </source>
</evidence>
<dbReference type="Proteomes" id="UP000037035">
    <property type="component" value="Unassembled WGS sequence"/>
</dbReference>
<dbReference type="STRING" id="27349.A0A0L6UM37"/>
<organism evidence="2 3">
    <name type="scientific">Puccinia sorghi</name>
    <dbReference type="NCBI Taxonomy" id="27349"/>
    <lineage>
        <taxon>Eukaryota</taxon>
        <taxon>Fungi</taxon>
        <taxon>Dikarya</taxon>
        <taxon>Basidiomycota</taxon>
        <taxon>Pucciniomycotina</taxon>
        <taxon>Pucciniomycetes</taxon>
        <taxon>Pucciniales</taxon>
        <taxon>Pucciniaceae</taxon>
        <taxon>Puccinia</taxon>
    </lineage>
</organism>
<keyword evidence="1" id="KW-0472">Membrane</keyword>
<evidence type="ECO:0000313" key="3">
    <source>
        <dbReference type="Proteomes" id="UP000037035"/>
    </source>
</evidence>
<dbReference type="AlphaFoldDB" id="A0A0L6UM37"/>